<sequence>MKHSVARPPLTLKGDATSKILLRHDRFIFIGLGPMLLRPLLFHLPAIRTQDTTWKCEECKATKKLSLANRSYASDCYTTSIARKPCKVRTIINSQMERSQTQLKAPKSKWGSQLPLICQSLNSHHWRP</sequence>
<protein>
    <submittedName>
        <fullName evidence="1">Uncharacterized protein</fullName>
    </submittedName>
</protein>
<evidence type="ECO:0000313" key="1">
    <source>
        <dbReference type="EMBL" id="KCW48433.1"/>
    </source>
</evidence>
<dbReference type="Gramene" id="KCW48433">
    <property type="protein sequence ID" value="KCW48433"/>
    <property type="gene ID" value="EUGRSUZ_K02135"/>
</dbReference>
<dbReference type="EMBL" id="KK198763">
    <property type="protein sequence ID" value="KCW48433.1"/>
    <property type="molecule type" value="Genomic_DNA"/>
</dbReference>
<dbReference type="AlphaFoldDB" id="A0A059A3S5"/>
<accession>A0A059A3S5</accession>
<proteinExistence type="predicted"/>
<gene>
    <name evidence="1" type="ORF">EUGRSUZ_K02135</name>
</gene>
<name>A0A059A3S5_EUCGR</name>
<reference evidence="1" key="1">
    <citation type="submission" date="2013-07" db="EMBL/GenBank/DDBJ databases">
        <title>The genome of Eucalyptus grandis.</title>
        <authorList>
            <person name="Schmutz J."/>
            <person name="Hayes R."/>
            <person name="Myburg A."/>
            <person name="Tuskan G."/>
            <person name="Grattapaglia D."/>
            <person name="Rokhsar D.S."/>
        </authorList>
    </citation>
    <scope>NUCLEOTIDE SEQUENCE</scope>
    <source>
        <tissue evidence="1">Leaf extractions</tissue>
    </source>
</reference>
<dbReference type="InParanoid" id="A0A059A3S5"/>
<organism evidence="1">
    <name type="scientific">Eucalyptus grandis</name>
    <name type="common">Flooded gum</name>
    <dbReference type="NCBI Taxonomy" id="71139"/>
    <lineage>
        <taxon>Eukaryota</taxon>
        <taxon>Viridiplantae</taxon>
        <taxon>Streptophyta</taxon>
        <taxon>Embryophyta</taxon>
        <taxon>Tracheophyta</taxon>
        <taxon>Spermatophyta</taxon>
        <taxon>Magnoliopsida</taxon>
        <taxon>eudicotyledons</taxon>
        <taxon>Gunneridae</taxon>
        <taxon>Pentapetalae</taxon>
        <taxon>rosids</taxon>
        <taxon>malvids</taxon>
        <taxon>Myrtales</taxon>
        <taxon>Myrtaceae</taxon>
        <taxon>Myrtoideae</taxon>
        <taxon>Eucalypteae</taxon>
        <taxon>Eucalyptus</taxon>
    </lineage>
</organism>